<keyword evidence="1" id="KW-0812">Transmembrane</keyword>
<keyword evidence="1" id="KW-0472">Membrane</keyword>
<keyword evidence="1" id="KW-1133">Transmembrane helix</keyword>
<feature type="transmembrane region" description="Helical" evidence="1">
    <location>
        <begin position="12"/>
        <end position="37"/>
    </location>
</feature>
<name>A0A6J5QDE8_9CAUD</name>
<protein>
    <submittedName>
        <fullName evidence="3">Uncharacterized protein</fullName>
    </submittedName>
</protein>
<organism evidence="3">
    <name type="scientific">uncultured Caudovirales phage</name>
    <dbReference type="NCBI Taxonomy" id="2100421"/>
    <lineage>
        <taxon>Viruses</taxon>
        <taxon>Duplodnaviria</taxon>
        <taxon>Heunggongvirae</taxon>
        <taxon>Uroviricota</taxon>
        <taxon>Caudoviricetes</taxon>
        <taxon>Peduoviridae</taxon>
        <taxon>Maltschvirus</taxon>
        <taxon>Maltschvirus maltsch</taxon>
    </lineage>
</organism>
<evidence type="ECO:0000256" key="1">
    <source>
        <dbReference type="SAM" id="Phobius"/>
    </source>
</evidence>
<accession>A0A6J5QDE8</accession>
<proteinExistence type="predicted"/>
<evidence type="ECO:0000313" key="2">
    <source>
        <dbReference type="EMBL" id="CAB4173007.1"/>
    </source>
</evidence>
<evidence type="ECO:0000313" key="3">
    <source>
        <dbReference type="EMBL" id="CAB4179125.1"/>
    </source>
</evidence>
<reference evidence="3" key="1">
    <citation type="submission" date="2020-05" db="EMBL/GenBank/DDBJ databases">
        <authorList>
            <person name="Chiriac C."/>
            <person name="Salcher M."/>
            <person name="Ghai R."/>
            <person name="Kavagutti S V."/>
        </authorList>
    </citation>
    <scope>NUCLEOTIDE SEQUENCE</scope>
</reference>
<dbReference type="EMBL" id="LR796893">
    <property type="protein sequence ID" value="CAB4173007.1"/>
    <property type="molecule type" value="Genomic_DNA"/>
</dbReference>
<feature type="transmembrane region" description="Helical" evidence="1">
    <location>
        <begin position="49"/>
        <end position="68"/>
    </location>
</feature>
<sequence>MNSNIKTKLTFAVTLMVSFTLCLVVIGMVGVLMAGLFDEKVDNAEIFKLISPAFQTIVGGFIGLLAGVKLSHDEDATPHCKKD</sequence>
<gene>
    <name evidence="3" type="ORF">UFOVP1024_39</name>
    <name evidence="2" type="ORF">UFOVP949_18</name>
</gene>
<dbReference type="EMBL" id="LR796976">
    <property type="protein sequence ID" value="CAB4179125.1"/>
    <property type="molecule type" value="Genomic_DNA"/>
</dbReference>